<dbReference type="Gene3D" id="3.10.450.50">
    <property type="match status" value="1"/>
</dbReference>
<evidence type="ECO:0000313" key="2">
    <source>
        <dbReference type="EMBL" id="WUV46579.1"/>
    </source>
</evidence>
<organism evidence="2 3">
    <name type="scientific">Nocardia vinacea</name>
    <dbReference type="NCBI Taxonomy" id="96468"/>
    <lineage>
        <taxon>Bacteria</taxon>
        <taxon>Bacillati</taxon>
        <taxon>Actinomycetota</taxon>
        <taxon>Actinomycetes</taxon>
        <taxon>Mycobacteriales</taxon>
        <taxon>Nocardiaceae</taxon>
        <taxon>Nocardia</taxon>
    </lineage>
</organism>
<evidence type="ECO:0000259" key="1">
    <source>
        <dbReference type="Pfam" id="PF12680"/>
    </source>
</evidence>
<dbReference type="EMBL" id="CP109441">
    <property type="protein sequence ID" value="WUV46579.1"/>
    <property type="molecule type" value="Genomic_DNA"/>
</dbReference>
<name>A0ABZ1YXV5_9NOCA</name>
<evidence type="ECO:0000313" key="3">
    <source>
        <dbReference type="Proteomes" id="UP001432062"/>
    </source>
</evidence>
<reference evidence="2" key="1">
    <citation type="submission" date="2022-10" db="EMBL/GenBank/DDBJ databases">
        <title>The complete genomes of actinobacterial strains from the NBC collection.</title>
        <authorList>
            <person name="Joergensen T.S."/>
            <person name="Alvarez Arevalo M."/>
            <person name="Sterndorff E.B."/>
            <person name="Faurdal D."/>
            <person name="Vuksanovic O."/>
            <person name="Mourched A.-S."/>
            <person name="Charusanti P."/>
            <person name="Shaw S."/>
            <person name="Blin K."/>
            <person name="Weber T."/>
        </authorList>
    </citation>
    <scope>NUCLEOTIDE SEQUENCE</scope>
    <source>
        <strain evidence="2">NBC_01482</strain>
    </source>
</reference>
<proteinExistence type="predicted"/>
<protein>
    <submittedName>
        <fullName evidence="2">Nuclear transport factor 2 family protein</fullName>
    </submittedName>
</protein>
<dbReference type="Proteomes" id="UP001432062">
    <property type="component" value="Chromosome"/>
</dbReference>
<sequence length="129" mass="14226">MVSRPTSNGELARTIVTGISGGTIDTALLHPEFRAWTNASGEFTRDAYLGAMQRFASLFDTPLNIEIAGITDGGERVAVEATSQGALPNGQSYRNTYHFLLLFDAGRLKEIREYLDPRQLDPIRPLLSR</sequence>
<dbReference type="InterPro" id="IPR032710">
    <property type="entry name" value="NTF2-like_dom_sf"/>
</dbReference>
<gene>
    <name evidence="2" type="ORF">OG563_47405</name>
</gene>
<feature type="domain" description="SnoaL-like" evidence="1">
    <location>
        <begin position="27"/>
        <end position="110"/>
    </location>
</feature>
<keyword evidence="3" id="KW-1185">Reference proteome</keyword>
<dbReference type="InterPro" id="IPR037401">
    <property type="entry name" value="SnoaL-like"/>
</dbReference>
<dbReference type="Pfam" id="PF12680">
    <property type="entry name" value="SnoaL_2"/>
    <property type="match status" value="1"/>
</dbReference>
<dbReference type="SUPFAM" id="SSF54427">
    <property type="entry name" value="NTF2-like"/>
    <property type="match status" value="1"/>
</dbReference>
<dbReference type="RefSeq" id="WP_329410422.1">
    <property type="nucleotide sequence ID" value="NZ_CP109441.1"/>
</dbReference>
<accession>A0ABZ1YXV5</accession>